<name>A0A2N5J188_9BIFI</name>
<reference evidence="3 4" key="1">
    <citation type="submission" date="2017-07" db="EMBL/GenBank/DDBJ databases">
        <title>Bifidobacterium novel species.</title>
        <authorList>
            <person name="Lugli G.A."/>
            <person name="Milani C."/>
            <person name="Duranti S."/>
            <person name="Mangifesta M."/>
        </authorList>
    </citation>
    <scope>NUCLEOTIDE SEQUENCE [LARGE SCALE GENOMIC DNA]</scope>
    <source>
        <strain evidence="4">Goo31D</strain>
    </source>
</reference>
<evidence type="ECO:0000256" key="2">
    <source>
        <dbReference type="SAM" id="Phobius"/>
    </source>
</evidence>
<dbReference type="InterPro" id="IPR016566">
    <property type="entry name" value="UCP010219"/>
</dbReference>
<feature type="compositionally biased region" description="Basic and acidic residues" evidence="1">
    <location>
        <begin position="225"/>
        <end position="251"/>
    </location>
</feature>
<evidence type="ECO:0000313" key="3">
    <source>
        <dbReference type="EMBL" id="PLS27982.1"/>
    </source>
</evidence>
<proteinExistence type="predicted"/>
<dbReference type="PIRSF" id="PIRSF010219">
    <property type="entry name" value="UCP010219"/>
    <property type="match status" value="1"/>
</dbReference>
<evidence type="ECO:0000256" key="1">
    <source>
        <dbReference type="SAM" id="MobiDB-lite"/>
    </source>
</evidence>
<gene>
    <name evidence="3" type="ORF">CGZ88_0144</name>
</gene>
<feature type="transmembrane region" description="Helical" evidence="2">
    <location>
        <begin position="41"/>
        <end position="66"/>
    </location>
</feature>
<protein>
    <submittedName>
        <fullName evidence="3">Zinc ABC transporter permease</fullName>
    </submittedName>
</protein>
<keyword evidence="2" id="KW-0812">Transmembrane</keyword>
<dbReference type="AlphaFoldDB" id="A0A2N5J188"/>
<keyword evidence="2" id="KW-0472">Membrane</keyword>
<dbReference type="Pfam" id="PF11361">
    <property type="entry name" value="DUF3159"/>
    <property type="match status" value="1"/>
</dbReference>
<feature type="transmembrane region" description="Helical" evidence="2">
    <location>
        <begin position="199"/>
        <end position="219"/>
    </location>
</feature>
<feature type="transmembrane region" description="Helical" evidence="2">
    <location>
        <begin position="158"/>
        <end position="179"/>
    </location>
</feature>
<keyword evidence="4" id="KW-1185">Reference proteome</keyword>
<feature type="region of interest" description="Disordered" evidence="1">
    <location>
        <begin position="225"/>
        <end position="270"/>
    </location>
</feature>
<accession>A0A2N5J188</accession>
<keyword evidence="2" id="KW-1133">Transmembrane helix</keyword>
<dbReference type="EMBL" id="NMYC01000001">
    <property type="protein sequence ID" value="PLS27982.1"/>
    <property type="molecule type" value="Genomic_DNA"/>
</dbReference>
<sequence>MAQTRKRTGLGALASSDGNDFSVIEAIGGPRGVVESMLPGVVFVVIFIVTSDLKLTVIVSAALAVAQVVVRLCQRQSVMGALSGLVAVAICLIWAWKSGEARNYYMYGFITNAVYIVVLLVSLLVKVPGLGFLIEFIRSLPTERFRAWLDGWRSDAALMRAYTTITWLWIGVFALRLVVQVPLYLTNHVGWLGTARLLMGIPFWALAIWVSYLIVANPMHRHKQLERQRAEEEGAREAEKSAQRSAQHESNDDSQSNTEQHDDGDPGTGA</sequence>
<dbReference type="Proteomes" id="UP000234935">
    <property type="component" value="Unassembled WGS sequence"/>
</dbReference>
<evidence type="ECO:0000313" key="4">
    <source>
        <dbReference type="Proteomes" id="UP000234935"/>
    </source>
</evidence>
<dbReference type="OrthoDB" id="5244221at2"/>
<comment type="caution">
    <text evidence="3">The sequence shown here is derived from an EMBL/GenBank/DDBJ whole genome shotgun (WGS) entry which is preliminary data.</text>
</comment>
<feature type="transmembrane region" description="Helical" evidence="2">
    <location>
        <begin position="78"/>
        <end position="96"/>
    </location>
</feature>
<organism evidence="3 4">
    <name type="scientific">Bifidobacterium anseris</name>
    <dbReference type="NCBI Taxonomy" id="2020963"/>
    <lineage>
        <taxon>Bacteria</taxon>
        <taxon>Bacillati</taxon>
        <taxon>Actinomycetota</taxon>
        <taxon>Actinomycetes</taxon>
        <taxon>Bifidobacteriales</taxon>
        <taxon>Bifidobacteriaceae</taxon>
        <taxon>Bifidobacterium</taxon>
    </lineage>
</organism>
<dbReference type="RefSeq" id="WP_081664067.1">
    <property type="nucleotide sequence ID" value="NZ_NMYC01000001.1"/>
</dbReference>